<proteinExistence type="predicted"/>
<dbReference type="AlphaFoldDB" id="S7ZY80"/>
<protein>
    <recommendedName>
        <fullName evidence="1">Glutamyl-tRNA amidotransferase complex subunit Gta3 domain-containing protein</fullName>
    </recommendedName>
</protein>
<accession>S7ZY80</accession>
<dbReference type="GO" id="GO:0005739">
    <property type="term" value="C:mitochondrion"/>
    <property type="evidence" value="ECO:0007669"/>
    <property type="project" value="TreeGrafter"/>
</dbReference>
<organism evidence="2 3">
    <name type="scientific">Penicillium oxalicum (strain 114-2 / CGMCC 5302)</name>
    <name type="common">Penicillium decumbens</name>
    <dbReference type="NCBI Taxonomy" id="933388"/>
    <lineage>
        <taxon>Eukaryota</taxon>
        <taxon>Fungi</taxon>
        <taxon>Dikarya</taxon>
        <taxon>Ascomycota</taxon>
        <taxon>Pezizomycotina</taxon>
        <taxon>Eurotiomycetes</taxon>
        <taxon>Eurotiomycetidae</taxon>
        <taxon>Eurotiales</taxon>
        <taxon>Aspergillaceae</taxon>
        <taxon>Penicillium</taxon>
    </lineage>
</organism>
<dbReference type="HOGENOM" id="CLU_1696127_0_0_1"/>
<evidence type="ECO:0000259" key="1">
    <source>
        <dbReference type="Pfam" id="PF20978"/>
    </source>
</evidence>
<name>S7ZY80_PENO1</name>
<dbReference type="SUPFAM" id="SSF141000">
    <property type="entry name" value="Glu-tRNAGln amidotransferase C subunit"/>
    <property type="match status" value="1"/>
</dbReference>
<dbReference type="InterPro" id="IPR003837">
    <property type="entry name" value="GatC"/>
</dbReference>
<dbReference type="Proteomes" id="UP000019376">
    <property type="component" value="Unassembled WGS sequence"/>
</dbReference>
<dbReference type="Pfam" id="PF20978">
    <property type="entry name" value="Gta3"/>
    <property type="match status" value="1"/>
</dbReference>
<dbReference type="GO" id="GO:0006450">
    <property type="term" value="P:regulation of translational fidelity"/>
    <property type="evidence" value="ECO:0007669"/>
    <property type="project" value="InterPro"/>
</dbReference>
<reference evidence="2 3" key="1">
    <citation type="journal article" date="2013" name="PLoS ONE">
        <title>Genomic and secretomic analyses reveal unique features of the lignocellulolytic enzyme system of Penicillium decumbens.</title>
        <authorList>
            <person name="Liu G."/>
            <person name="Zhang L."/>
            <person name="Wei X."/>
            <person name="Zou G."/>
            <person name="Qin Y."/>
            <person name="Ma L."/>
            <person name="Li J."/>
            <person name="Zheng H."/>
            <person name="Wang S."/>
            <person name="Wang C."/>
            <person name="Xun L."/>
            <person name="Zhao G.-P."/>
            <person name="Zhou Z."/>
            <person name="Qu Y."/>
        </authorList>
    </citation>
    <scope>NUCLEOTIDE SEQUENCE [LARGE SCALE GENOMIC DNA]</scope>
    <source>
        <strain evidence="3">114-2 / CGMCC 5302</strain>
    </source>
</reference>
<dbReference type="PANTHER" id="PTHR15004:SF0">
    <property type="entry name" value="GLUTAMYL-TRNA(GLN) AMIDOTRANSFERASE SUBUNIT C, MITOCHONDRIAL"/>
    <property type="match status" value="1"/>
</dbReference>
<dbReference type="InterPro" id="IPR049545">
    <property type="entry name" value="Gta3_dom"/>
</dbReference>
<dbReference type="InterPro" id="IPR036113">
    <property type="entry name" value="Asp/Glu-ADT_sf_sub_c"/>
</dbReference>
<sequence length="155" mass="17233">MNTGRAGNRLRPSITCNAALARRYSSKPQHRDIASILAQPTWSVRSLLPKQAEKQSTATVTPQKLRHLLRLSALPQPSSHAEEQSMLQTLESQIHFVQEMQRVDTTGVEPLRSIRDESPAAVKESTLGLDQLRDAFAQEQKGPYFVVETKGSQSS</sequence>
<dbReference type="PANTHER" id="PTHR15004">
    <property type="entry name" value="GLUTAMYL-TRNA(GLN) AMIDOTRANSFERASE SUBUNIT C, MITOCHONDRIAL"/>
    <property type="match status" value="1"/>
</dbReference>
<dbReference type="GO" id="GO:0030956">
    <property type="term" value="C:glutamyl-tRNA(Gln) amidotransferase complex"/>
    <property type="evidence" value="ECO:0007669"/>
    <property type="project" value="TreeGrafter"/>
</dbReference>
<dbReference type="EMBL" id="KB644415">
    <property type="protein sequence ID" value="EPS33766.1"/>
    <property type="molecule type" value="Genomic_DNA"/>
</dbReference>
<evidence type="ECO:0000313" key="2">
    <source>
        <dbReference type="EMBL" id="EPS33766.1"/>
    </source>
</evidence>
<keyword evidence="3" id="KW-1185">Reference proteome</keyword>
<dbReference type="OrthoDB" id="5522061at2759"/>
<feature type="domain" description="Glutamyl-tRNA amidotransferase complex subunit Gta3" evidence="1">
    <location>
        <begin position="55"/>
        <end position="111"/>
    </location>
</feature>
<gene>
    <name evidence="2" type="ORF">PDE_08728</name>
</gene>
<dbReference type="GO" id="GO:0032543">
    <property type="term" value="P:mitochondrial translation"/>
    <property type="evidence" value="ECO:0007669"/>
    <property type="project" value="TreeGrafter"/>
</dbReference>
<dbReference type="GO" id="GO:0070681">
    <property type="term" value="P:glutaminyl-tRNAGln biosynthesis via transamidation"/>
    <property type="evidence" value="ECO:0007669"/>
    <property type="project" value="TreeGrafter"/>
</dbReference>
<dbReference type="PhylomeDB" id="S7ZY80"/>
<evidence type="ECO:0000313" key="3">
    <source>
        <dbReference type="Proteomes" id="UP000019376"/>
    </source>
</evidence>